<dbReference type="Gene3D" id="3.40.718.10">
    <property type="entry name" value="Isopropylmalate Dehydrogenase"/>
    <property type="match status" value="1"/>
</dbReference>
<keyword evidence="13 16" id="KW-0472">Membrane</keyword>
<reference evidence="18" key="1">
    <citation type="submission" date="2023-03" db="EMBL/GenBank/DDBJ databases">
        <title>Mating type loci evolution in Malassezia.</title>
        <authorList>
            <person name="Coelho M.A."/>
        </authorList>
    </citation>
    <scope>NUCLEOTIDE SEQUENCE</scope>
    <source>
        <strain evidence="18">CBS 7876</strain>
    </source>
</reference>
<keyword evidence="12 18" id="KW-0560">Oxidoreductase</keyword>
<dbReference type="PROSITE" id="PS00470">
    <property type="entry name" value="IDH_IMDH"/>
    <property type="match status" value="1"/>
</dbReference>
<comment type="similarity">
    <text evidence="4">Belongs to the isocitrate and isopropylmalate dehydrogenases family.</text>
</comment>
<feature type="domain" description="Isopropylmalate dehydrogenase-like" evidence="17">
    <location>
        <begin position="202"/>
        <end position="594"/>
    </location>
</feature>
<dbReference type="InterPro" id="IPR004790">
    <property type="entry name" value="Isocitrate_DH_NADP"/>
</dbReference>
<proteinExistence type="inferred from homology"/>
<dbReference type="PROSITE" id="PS50920">
    <property type="entry name" value="SOLCAR"/>
    <property type="match status" value="1"/>
</dbReference>
<gene>
    <name evidence="18" type="primary">IDH2_2</name>
    <name evidence="18" type="ORF">MOBT1_001508</name>
</gene>
<dbReference type="AlphaFoldDB" id="A0AAF0IT26"/>
<dbReference type="SMART" id="SM01329">
    <property type="entry name" value="Iso_dh"/>
    <property type="match status" value="1"/>
</dbReference>
<dbReference type="EC" id="1.1.1.42" evidence="5"/>
<keyword evidence="11" id="KW-1133">Transmembrane helix</keyword>
<dbReference type="InterPro" id="IPR024084">
    <property type="entry name" value="IsoPropMal-DH-like_dom"/>
</dbReference>
<evidence type="ECO:0000256" key="15">
    <source>
        <dbReference type="ARBA" id="ARBA00023554"/>
    </source>
</evidence>
<evidence type="ECO:0000256" key="14">
    <source>
        <dbReference type="ARBA" id="ARBA00023211"/>
    </source>
</evidence>
<evidence type="ECO:0000313" key="19">
    <source>
        <dbReference type="Proteomes" id="UP001214603"/>
    </source>
</evidence>
<comment type="subcellular location">
    <subcellularLocation>
        <location evidence="3">Membrane</location>
        <topology evidence="3">Multi-pass membrane protein</topology>
    </subcellularLocation>
</comment>
<keyword evidence="8" id="KW-0479">Metal-binding</keyword>
<sequence length="608" mass="68104">MAGNEARSGEPVRLSRASKDVLFGSIAGMISKIFEHPFDLIKLAVSGAGAGAVAACVLTPVELIKCKMQVQTMAQRPAHSTARPQGALSLIAQTVRESGVRGLWLGFSGTLLREAGGSMAWFLTFELTTRELLRLHRMKNRADLSSVELAACGALAGISYNVSLFPADSRSQQRLVYNKLEQLAEQQSCKPRIINKIKVSGPVVELDGDEMTRIIWQKIREDLILPFLDIDLKYYDLSIENRDKTDDQVTVDAAEAIQKYKVGVKCATITPDEARVKEFNLKKMWLSPNGTIRNVLGGTVFREPIVLEKIPRPVPGWKKPICIGRHAFADQYRCTNFVVPGEGKLTITYTPKNGGDKIEHEVYEYNPNGGVAMAMYNTTDSITGFAHACFHVAIEKKMPMYLSTKNTILKAYDGKFKDIFQELYDTKYKPEFEKRGIWYEHRLIDDMVAQAVKGDGGFVWACKNYDGDVESDIVAQGFGSLGMMTSELITPEGDLIESEAAHGTVTRHYREHQKGNETSTNSVASIYAWTRGLIFRGRLDKNEELIQFARSLEEACVESIDKDSIMTKDLAYSIHGKNMKREHYVNTFEFLDHVKELALKKFQSKTHL</sequence>
<protein>
    <recommendedName>
        <fullName evidence="5">isocitrate dehydrogenase (NADP(+))</fullName>
        <ecNumber evidence="5">1.1.1.42</ecNumber>
    </recommendedName>
</protein>
<keyword evidence="19" id="KW-1185">Reference proteome</keyword>
<evidence type="ECO:0000313" key="18">
    <source>
        <dbReference type="EMBL" id="WFD02823.1"/>
    </source>
</evidence>
<dbReference type="InterPro" id="IPR018108">
    <property type="entry name" value="MCP_transmembrane"/>
</dbReference>
<comment type="catalytic activity">
    <reaction evidence="15">
        <text>D-threo-isocitrate + NADP(+) = 2-oxoglutarate + CO2 + NADPH</text>
        <dbReference type="Rhea" id="RHEA:19629"/>
        <dbReference type="ChEBI" id="CHEBI:15562"/>
        <dbReference type="ChEBI" id="CHEBI:16526"/>
        <dbReference type="ChEBI" id="CHEBI:16810"/>
        <dbReference type="ChEBI" id="CHEBI:57783"/>
        <dbReference type="ChEBI" id="CHEBI:58349"/>
        <dbReference type="EC" id="1.1.1.42"/>
    </reaction>
</comment>
<dbReference type="GO" id="GO:0006099">
    <property type="term" value="P:tricarboxylic acid cycle"/>
    <property type="evidence" value="ECO:0007669"/>
    <property type="project" value="UniProtKB-KW"/>
</dbReference>
<feature type="repeat" description="Solcar" evidence="16">
    <location>
        <begin position="38"/>
        <end position="131"/>
    </location>
</feature>
<keyword evidence="7 16" id="KW-0812">Transmembrane</keyword>
<keyword evidence="10" id="KW-0521">NADP</keyword>
<dbReference type="InterPro" id="IPR023395">
    <property type="entry name" value="MCP_dom_sf"/>
</dbReference>
<evidence type="ECO:0000256" key="16">
    <source>
        <dbReference type="PROSITE-ProRule" id="PRU00282"/>
    </source>
</evidence>
<dbReference type="GO" id="GO:0004450">
    <property type="term" value="F:isocitrate dehydrogenase (NADP+) activity"/>
    <property type="evidence" value="ECO:0007669"/>
    <property type="project" value="UniProtKB-EC"/>
</dbReference>
<evidence type="ECO:0000256" key="6">
    <source>
        <dbReference type="ARBA" id="ARBA00022532"/>
    </source>
</evidence>
<keyword evidence="14" id="KW-0464">Manganese</keyword>
<dbReference type="GO" id="GO:0051287">
    <property type="term" value="F:NAD binding"/>
    <property type="evidence" value="ECO:0007669"/>
    <property type="project" value="InterPro"/>
</dbReference>
<dbReference type="GO" id="GO:0006102">
    <property type="term" value="P:isocitrate metabolic process"/>
    <property type="evidence" value="ECO:0007669"/>
    <property type="project" value="InterPro"/>
</dbReference>
<dbReference type="GO" id="GO:0005739">
    <property type="term" value="C:mitochondrion"/>
    <property type="evidence" value="ECO:0007669"/>
    <property type="project" value="TreeGrafter"/>
</dbReference>
<dbReference type="EMBL" id="CP119935">
    <property type="protein sequence ID" value="WFD02823.1"/>
    <property type="molecule type" value="Genomic_DNA"/>
</dbReference>
<dbReference type="InterPro" id="IPR019818">
    <property type="entry name" value="IsoCit/isopropylmalate_DH_CS"/>
</dbReference>
<dbReference type="GO" id="GO:0016020">
    <property type="term" value="C:membrane"/>
    <property type="evidence" value="ECO:0007669"/>
    <property type="project" value="UniProtKB-SubCell"/>
</dbReference>
<dbReference type="PANTHER" id="PTHR11822">
    <property type="entry name" value="NADP-SPECIFIC ISOCITRATE DEHYDROGENASE"/>
    <property type="match status" value="1"/>
</dbReference>
<evidence type="ECO:0000256" key="10">
    <source>
        <dbReference type="ARBA" id="ARBA00022857"/>
    </source>
</evidence>
<dbReference type="PANTHER" id="PTHR11822:SF21">
    <property type="entry name" value="ISOCITRATE DEHYDROGENASE [NADP], MITOCHONDRIAL"/>
    <property type="match status" value="1"/>
</dbReference>
<dbReference type="SUPFAM" id="SSF103506">
    <property type="entry name" value="Mitochondrial carrier"/>
    <property type="match status" value="1"/>
</dbReference>
<evidence type="ECO:0000256" key="9">
    <source>
        <dbReference type="ARBA" id="ARBA00022842"/>
    </source>
</evidence>
<dbReference type="Gene3D" id="1.50.40.10">
    <property type="entry name" value="Mitochondrial carrier domain"/>
    <property type="match status" value="1"/>
</dbReference>
<evidence type="ECO:0000259" key="17">
    <source>
        <dbReference type="SMART" id="SM01329"/>
    </source>
</evidence>
<dbReference type="Proteomes" id="UP001214603">
    <property type="component" value="Chromosome 2"/>
</dbReference>
<organism evidence="18 19">
    <name type="scientific">Malassezia obtusa</name>
    <dbReference type="NCBI Taxonomy" id="76774"/>
    <lineage>
        <taxon>Eukaryota</taxon>
        <taxon>Fungi</taxon>
        <taxon>Dikarya</taxon>
        <taxon>Basidiomycota</taxon>
        <taxon>Ustilaginomycotina</taxon>
        <taxon>Malasseziomycetes</taxon>
        <taxon>Malasseziales</taxon>
        <taxon>Malasseziaceae</taxon>
        <taxon>Malassezia</taxon>
    </lineage>
</organism>
<evidence type="ECO:0000256" key="12">
    <source>
        <dbReference type="ARBA" id="ARBA00023002"/>
    </source>
</evidence>
<evidence type="ECO:0000256" key="7">
    <source>
        <dbReference type="ARBA" id="ARBA00022692"/>
    </source>
</evidence>
<dbReference type="NCBIfam" id="TIGR00127">
    <property type="entry name" value="nadp_idh_euk"/>
    <property type="match status" value="1"/>
</dbReference>
<evidence type="ECO:0000256" key="11">
    <source>
        <dbReference type="ARBA" id="ARBA00022989"/>
    </source>
</evidence>
<evidence type="ECO:0000256" key="5">
    <source>
        <dbReference type="ARBA" id="ARBA00013013"/>
    </source>
</evidence>
<comment type="cofactor">
    <cofactor evidence="1">
        <name>Mn(2+)</name>
        <dbReference type="ChEBI" id="CHEBI:29035"/>
    </cofactor>
</comment>
<evidence type="ECO:0000256" key="2">
    <source>
        <dbReference type="ARBA" id="ARBA00001946"/>
    </source>
</evidence>
<keyword evidence="9" id="KW-0460">Magnesium</keyword>
<comment type="cofactor">
    <cofactor evidence="2">
        <name>Mg(2+)</name>
        <dbReference type="ChEBI" id="CHEBI:18420"/>
    </cofactor>
</comment>
<evidence type="ECO:0000256" key="4">
    <source>
        <dbReference type="ARBA" id="ARBA00007769"/>
    </source>
</evidence>
<dbReference type="FunFam" id="3.40.718.10:FF:000016">
    <property type="entry name" value="Isocitrate dehydrogenase [NADP]"/>
    <property type="match status" value="1"/>
</dbReference>
<dbReference type="NCBIfam" id="NF006156">
    <property type="entry name" value="PRK08299.1"/>
    <property type="match status" value="1"/>
</dbReference>
<dbReference type="Pfam" id="PF00180">
    <property type="entry name" value="Iso_dh"/>
    <property type="match status" value="1"/>
</dbReference>
<dbReference type="SUPFAM" id="SSF53659">
    <property type="entry name" value="Isocitrate/Isopropylmalate dehydrogenase-like"/>
    <property type="match status" value="1"/>
</dbReference>
<evidence type="ECO:0000256" key="3">
    <source>
        <dbReference type="ARBA" id="ARBA00004141"/>
    </source>
</evidence>
<dbReference type="GO" id="GO:0006739">
    <property type="term" value="P:NADP+ metabolic process"/>
    <property type="evidence" value="ECO:0007669"/>
    <property type="project" value="TreeGrafter"/>
</dbReference>
<dbReference type="Pfam" id="PF00153">
    <property type="entry name" value="Mito_carr"/>
    <property type="match status" value="1"/>
</dbReference>
<evidence type="ECO:0000256" key="1">
    <source>
        <dbReference type="ARBA" id="ARBA00001936"/>
    </source>
</evidence>
<keyword evidence="6" id="KW-0816">Tricarboxylic acid cycle</keyword>
<evidence type="ECO:0000256" key="8">
    <source>
        <dbReference type="ARBA" id="ARBA00022723"/>
    </source>
</evidence>
<dbReference type="GO" id="GO:0000287">
    <property type="term" value="F:magnesium ion binding"/>
    <property type="evidence" value="ECO:0007669"/>
    <property type="project" value="InterPro"/>
</dbReference>
<name>A0AAF0IT26_9BASI</name>
<evidence type="ECO:0000256" key="13">
    <source>
        <dbReference type="ARBA" id="ARBA00023136"/>
    </source>
</evidence>
<accession>A0AAF0IT26</accession>